<dbReference type="PANTHER" id="PTHR19288:SF90">
    <property type="entry name" value="OS08G0542600 PROTEIN"/>
    <property type="match status" value="1"/>
</dbReference>
<proteinExistence type="predicted"/>
<dbReference type="InterPro" id="IPR036412">
    <property type="entry name" value="HAD-like_sf"/>
</dbReference>
<dbReference type="InterPro" id="IPR006357">
    <property type="entry name" value="HAD-SF_hydro_IIA"/>
</dbReference>
<sequence>MVAKIDRLADSKGQYDVVLCDVWGVLHNGVEAFQPAAEALRNFRIEGGSVILITNSPRLSADVGLQIAGLGVGAESYDAIVTSGDVTRALIEDGPKNIHFVGADWNQSLLDGLDVSCVEIEEADAVVCAGLRDDENERAEDYLPMLEQAKARDLPFVCANPDIVVERGHKLVPCAGAIAALYERMGGATRISGKPHRPIYKAALETAETVRGPVDPGRVVAIGDGMPTDIRGAHDFGLDVIYIALGIHAAIYSRSGVIDETALDTFLAEHRMTPVGWMPRLR</sequence>
<dbReference type="NCBIfam" id="TIGR01460">
    <property type="entry name" value="HAD-SF-IIA"/>
    <property type="match status" value="1"/>
</dbReference>
<dbReference type="PANTHER" id="PTHR19288">
    <property type="entry name" value="4-NITROPHENYLPHOSPHATASE-RELATED"/>
    <property type="match status" value="1"/>
</dbReference>
<dbReference type="Pfam" id="PF13344">
    <property type="entry name" value="Hydrolase_6"/>
    <property type="match status" value="1"/>
</dbReference>
<dbReference type="EMBL" id="JAICBX010000002">
    <property type="protein sequence ID" value="MBW8637413.1"/>
    <property type="molecule type" value="Genomic_DNA"/>
</dbReference>
<organism evidence="1 2">
    <name type="scientific">Flavimaribacter sediminis</name>
    <dbReference type="NCBI Taxonomy" id="2865987"/>
    <lineage>
        <taxon>Bacteria</taxon>
        <taxon>Pseudomonadati</taxon>
        <taxon>Pseudomonadota</taxon>
        <taxon>Alphaproteobacteria</taxon>
        <taxon>Hyphomicrobiales</taxon>
        <taxon>Rhizobiaceae</taxon>
        <taxon>Flavimaribacter</taxon>
    </lineage>
</organism>
<dbReference type="Proteomes" id="UP001196509">
    <property type="component" value="Unassembled WGS sequence"/>
</dbReference>
<dbReference type="GO" id="GO:0005737">
    <property type="term" value="C:cytoplasm"/>
    <property type="evidence" value="ECO:0007669"/>
    <property type="project" value="TreeGrafter"/>
</dbReference>
<dbReference type="GO" id="GO:0016791">
    <property type="term" value="F:phosphatase activity"/>
    <property type="evidence" value="ECO:0007669"/>
    <property type="project" value="TreeGrafter"/>
</dbReference>
<keyword evidence="2" id="KW-1185">Reference proteome</keyword>
<dbReference type="AlphaFoldDB" id="A0AAE2ZJ28"/>
<gene>
    <name evidence="1" type="ORF">K1W69_09455</name>
</gene>
<dbReference type="CDD" id="cd07525">
    <property type="entry name" value="HAD_like"/>
    <property type="match status" value="1"/>
</dbReference>
<evidence type="ECO:0000313" key="1">
    <source>
        <dbReference type="EMBL" id="MBW8637413.1"/>
    </source>
</evidence>
<dbReference type="Pfam" id="PF13242">
    <property type="entry name" value="Hydrolase_like"/>
    <property type="match status" value="1"/>
</dbReference>
<dbReference type="Gene3D" id="3.40.50.1000">
    <property type="entry name" value="HAD superfamily/HAD-like"/>
    <property type="match status" value="2"/>
</dbReference>
<evidence type="ECO:0000313" key="2">
    <source>
        <dbReference type="Proteomes" id="UP001196509"/>
    </source>
</evidence>
<comment type="caution">
    <text evidence="1">The sequence shown here is derived from an EMBL/GenBank/DDBJ whole genome shotgun (WGS) entry which is preliminary data.</text>
</comment>
<reference evidence="1" key="1">
    <citation type="submission" date="2021-08" db="EMBL/GenBank/DDBJ databases">
        <title>Hoeflea bacterium WL0058 sp. nov., isolated from the sediment.</title>
        <authorList>
            <person name="Wang L."/>
            <person name="Zhang D."/>
        </authorList>
    </citation>
    <scope>NUCLEOTIDE SEQUENCE</scope>
    <source>
        <strain evidence="1">WL0058</strain>
    </source>
</reference>
<keyword evidence="1" id="KW-0378">Hydrolase</keyword>
<dbReference type="InterPro" id="IPR023214">
    <property type="entry name" value="HAD_sf"/>
</dbReference>
<name>A0AAE2ZJ28_9HYPH</name>
<dbReference type="RefSeq" id="WP_220229280.1">
    <property type="nucleotide sequence ID" value="NZ_JAICBX010000002.1"/>
</dbReference>
<protein>
    <submittedName>
        <fullName evidence="1">TIGR01459 family HAD-type hydrolase</fullName>
    </submittedName>
</protein>
<dbReference type="SUPFAM" id="SSF56784">
    <property type="entry name" value="HAD-like"/>
    <property type="match status" value="1"/>
</dbReference>
<dbReference type="NCBIfam" id="TIGR01459">
    <property type="entry name" value="HAD-SF-IIA-hyp4"/>
    <property type="match status" value="1"/>
</dbReference>
<accession>A0AAE2ZJ28</accession>
<dbReference type="InterPro" id="IPR006356">
    <property type="entry name" value="HAD-SF_hydro_IIA_hyp3"/>
</dbReference>